<comment type="similarity">
    <text evidence="1">Belongs to the UPF0329 family.</text>
</comment>
<dbReference type="GeneID" id="9699131"/>
<organism evidence="4 5">
    <name type="scientific">Encephalitozoon intestinalis (strain ATCC 50506)</name>
    <name type="common">Microsporidian parasite</name>
    <name type="synonym">Septata intestinalis</name>
    <dbReference type="NCBI Taxonomy" id="876142"/>
    <lineage>
        <taxon>Eukaryota</taxon>
        <taxon>Fungi</taxon>
        <taxon>Fungi incertae sedis</taxon>
        <taxon>Microsporidia</taxon>
        <taxon>Unikaryonidae</taxon>
        <taxon>Encephalitozoon</taxon>
    </lineage>
</organism>
<feature type="compositionally biased region" description="Basic and acidic residues" evidence="2">
    <location>
        <begin position="327"/>
        <end position="340"/>
    </location>
</feature>
<dbReference type="AlphaFoldDB" id="E0S724"/>
<feature type="signal peptide" evidence="3">
    <location>
        <begin position="1"/>
        <end position="18"/>
    </location>
</feature>
<dbReference type="HOGENOM" id="CLU_035434_0_0_1"/>
<feature type="chain" id="PRO_5003140046" description="InterB family protein" evidence="3">
    <location>
        <begin position="19"/>
        <end position="526"/>
    </location>
</feature>
<dbReference type="InterPro" id="IPR011667">
    <property type="entry name" value="UPF0329"/>
</dbReference>
<dbReference type="Pfam" id="PF12376">
    <property type="entry name" value="DUF3654"/>
    <property type="match status" value="1"/>
</dbReference>
<dbReference type="RefSeq" id="XP_003072812.1">
    <property type="nucleotide sequence ID" value="XM_003072766.1"/>
</dbReference>
<feature type="region of interest" description="Disordered" evidence="2">
    <location>
        <begin position="327"/>
        <end position="401"/>
    </location>
</feature>
<reference evidence="4 5" key="2">
    <citation type="journal article" date="2012" name="Proc. Natl. Acad. Sci. U.S.A.">
        <title>Gain and loss of multiple functionally related, horizontally transferred genes in the reduced genomes of two microsporidian parasites.</title>
        <authorList>
            <person name="Pombert J.-F."/>
            <person name="Selman M."/>
            <person name="Burki F."/>
            <person name="Bardell F.T."/>
            <person name="Farinelli L."/>
            <person name="Solter L.F."/>
            <person name="Whitman D.W."/>
            <person name="Weiss L.M."/>
            <person name="Corradi N."/>
            <person name="Keeling P.J."/>
        </authorList>
    </citation>
    <scope>NUCLEOTIDE SEQUENCE [LARGE SCALE GENOMIC DNA]</scope>
    <source>
        <strain evidence="4 5">ATCC 50506</strain>
    </source>
</reference>
<evidence type="ECO:0000313" key="4">
    <source>
        <dbReference type="EMBL" id="ADM11452.1"/>
    </source>
</evidence>
<dbReference type="EMBL" id="CP001946">
    <property type="protein sequence ID" value="ADM11452.1"/>
    <property type="molecule type" value="Genomic_DNA"/>
</dbReference>
<dbReference type="VEuPathDB" id="MicrosporidiaDB:Eint_050030"/>
<proteinExistence type="inferred from homology"/>
<keyword evidence="3" id="KW-0732">Signal</keyword>
<name>E0S724_ENCIT</name>
<evidence type="ECO:0000256" key="3">
    <source>
        <dbReference type="SAM" id="SignalP"/>
    </source>
</evidence>
<gene>
    <name evidence="4" type="ORF">Eint_050030</name>
</gene>
<evidence type="ECO:0000313" key="5">
    <source>
        <dbReference type="Proteomes" id="UP000002313"/>
    </source>
</evidence>
<dbReference type="Pfam" id="PF07753">
    <property type="entry name" value="DUF1609"/>
    <property type="match status" value="1"/>
</dbReference>
<evidence type="ECO:0008006" key="6">
    <source>
        <dbReference type="Google" id="ProtNLM"/>
    </source>
</evidence>
<evidence type="ECO:0000256" key="1">
    <source>
        <dbReference type="ARBA" id="ARBA00009465"/>
    </source>
</evidence>
<evidence type="ECO:0000256" key="2">
    <source>
        <dbReference type="SAM" id="MobiDB-lite"/>
    </source>
</evidence>
<dbReference type="InterPro" id="IPR022115">
    <property type="entry name" value="DUF3654"/>
</dbReference>
<feature type="compositionally biased region" description="Basic and acidic residues" evidence="2">
    <location>
        <begin position="365"/>
        <end position="401"/>
    </location>
</feature>
<dbReference type="Proteomes" id="UP000002313">
    <property type="component" value="Chromosome V"/>
</dbReference>
<dbReference type="OrthoDB" id="2200041at2759"/>
<sequence length="526" mass="61587">MIWICGVEVLGMMNVVWGASPERAVANTEIGIEKKMNDEKIRRRIKKVLYNSPDIFNYRKMILYPFVIHNDSFLVFPTTKYNEIESGKREYVKKIMREITKVALKCMGVLNTSIYYEWIKSLIEAFATAKIQSGYFDSVYLSYEKNGTFRDLTKRIVKECKKTLDELGEILTSKASEEIKKIEALPDPDSEENKKRKEKLKEIEIHGKVIRTIQEQDQIVKGMNMVCDECLNLWKREEDIKSFILKLGLRRLHAKELRIKPKNSYYQYKSDILSLIGYLDHNLLINTNKEHGREVAAELVKEAFLEYKDDYENEINRIVLEVEERKKRNTDEKEMKEKEANQNAEELMREEEEEKRRSKGKGKGKVVENSRKRKIVTKDKKEEIEDKKSEKGAVGGKKEEKTKKKNYEIHGRVFQWKKEPEVIKNILDEGTEQKWRGRSIEEIKEQKKFHDIVEAVGLLRHEDADDFFDLTRSYEERGVKRERKVALAMLETKESGKEIGIVEVGIFRDGGNDVVYHGFGGQGSML</sequence>
<keyword evidence="5" id="KW-1185">Reference proteome</keyword>
<accession>E0S724</accession>
<protein>
    <recommendedName>
        <fullName evidence="6">InterB family protein</fullName>
    </recommendedName>
</protein>
<reference evidence="4 5" key="1">
    <citation type="journal article" date="2010" name="Nat. Commun.">
        <title>The complete sequence of the smallest known nuclear genome from the microsporidian Encephalitozoon intestinalis.</title>
        <authorList>
            <person name="Corradi N."/>
            <person name="Pombert J.-F."/>
            <person name="Farinelli L."/>
            <person name="Didier E.S."/>
            <person name="Keeling P.J."/>
        </authorList>
    </citation>
    <scope>NUCLEOTIDE SEQUENCE [LARGE SCALE GENOMIC DNA]</scope>
    <source>
        <strain evidence="4 5">ATCC 50506</strain>
    </source>
</reference>
<dbReference type="KEGG" id="ein:Eint_050030"/>